<dbReference type="AlphaFoldDB" id="A0A7C4W3U5"/>
<reference evidence="2" key="1">
    <citation type="journal article" date="2020" name="mSystems">
        <title>Genome- and Community-Level Interaction Insights into Carbon Utilization and Element Cycling Functions of Hydrothermarchaeota in Hydrothermal Sediment.</title>
        <authorList>
            <person name="Zhou Z."/>
            <person name="Liu Y."/>
            <person name="Xu W."/>
            <person name="Pan J."/>
            <person name="Luo Z.H."/>
            <person name="Li M."/>
        </authorList>
    </citation>
    <scope>NUCLEOTIDE SEQUENCE [LARGE SCALE GENOMIC DNA]</scope>
    <source>
        <strain evidence="2">SpSt-62</strain>
        <strain evidence="1">SpSt-97</strain>
    </source>
</reference>
<organism evidence="2">
    <name type="scientific">Geoglobus ahangari</name>
    <dbReference type="NCBI Taxonomy" id="113653"/>
    <lineage>
        <taxon>Archaea</taxon>
        <taxon>Methanobacteriati</taxon>
        <taxon>Methanobacteriota</taxon>
        <taxon>Archaeoglobi</taxon>
        <taxon>Archaeoglobales</taxon>
        <taxon>Archaeoglobaceae</taxon>
        <taxon>Geoglobus</taxon>
    </lineage>
</organism>
<dbReference type="PANTHER" id="PTHR36155:SF1">
    <property type="entry name" value="BLL5354 PROTEIN"/>
    <property type="match status" value="1"/>
</dbReference>
<dbReference type="EMBL" id="DTPI01000028">
    <property type="protein sequence ID" value="HGE66349.1"/>
    <property type="molecule type" value="Genomic_DNA"/>
</dbReference>
<dbReference type="GO" id="GO:0016740">
    <property type="term" value="F:transferase activity"/>
    <property type="evidence" value="ECO:0007669"/>
    <property type="project" value="UniProtKB-KW"/>
</dbReference>
<accession>A0A7C4W3U5</accession>
<dbReference type="PANTHER" id="PTHR36155">
    <property type="entry name" value="BLL5354 PROTEIN"/>
    <property type="match status" value="1"/>
</dbReference>
<comment type="caution">
    <text evidence="2">The sequence shown here is derived from an EMBL/GenBank/DDBJ whole genome shotgun (WGS) entry which is preliminary data.</text>
</comment>
<dbReference type="SUPFAM" id="SSF103165">
    <property type="entry name" value="Ta1353-like"/>
    <property type="match status" value="1"/>
</dbReference>
<dbReference type="Pfam" id="PF04008">
    <property type="entry name" value="Adenosine_kin"/>
    <property type="match status" value="1"/>
</dbReference>
<dbReference type="InterPro" id="IPR036902">
    <property type="entry name" value="Ta1353-like_sf"/>
</dbReference>
<dbReference type="InterPro" id="IPR007153">
    <property type="entry name" value="Adenosine_kinase"/>
</dbReference>
<proteinExistence type="predicted"/>
<keyword evidence="2" id="KW-0808">Transferase</keyword>
<dbReference type="EMBL" id="DTAK01000015">
    <property type="protein sequence ID" value="HGU59137.1"/>
    <property type="molecule type" value="Genomic_DNA"/>
</dbReference>
<evidence type="ECO:0000313" key="1">
    <source>
        <dbReference type="EMBL" id="HGE66349.1"/>
    </source>
</evidence>
<protein>
    <submittedName>
        <fullName evidence="2">Adenosine monophosphate-protein transferase</fullName>
    </submittedName>
</protein>
<gene>
    <name evidence="2" type="ORF">ENT89_02910</name>
    <name evidence="1" type="ORF">ENX77_04400</name>
</gene>
<dbReference type="Gene3D" id="3.40.1520.10">
    <property type="entry name" value="Ta1353-like"/>
    <property type="match status" value="1"/>
</dbReference>
<name>A0A7C4W3U5_9EURY</name>
<evidence type="ECO:0000313" key="2">
    <source>
        <dbReference type="EMBL" id="HGU59137.1"/>
    </source>
</evidence>
<sequence length="162" mass="17973">MKLDVIKIENPDYKYQVIVGQGNFTVFTCDDLFRALLTTVPNIKCAVAMNEAAPKLTRVTGNDETLKELAAKNALKIGASHVFVIFIENAFPINVLNTIKNHPGVCNVFVASANPIEIIVAETELGRAVLGAVDGQKVEKIENEEERKERRELVEKLGYKIF</sequence>